<gene>
    <name evidence="5" type="ORF">SPI_01253</name>
</gene>
<dbReference type="Pfam" id="PF00891">
    <property type="entry name" value="Methyltransf_2"/>
    <property type="match status" value="1"/>
</dbReference>
<keyword evidence="3" id="KW-0949">S-adenosyl-L-methionine</keyword>
<dbReference type="PIRSF" id="PIRSF005739">
    <property type="entry name" value="O-mtase"/>
    <property type="match status" value="1"/>
</dbReference>
<dbReference type="EMBL" id="AZHD01000002">
    <property type="protein sequence ID" value="OAA66677.1"/>
    <property type="molecule type" value="Genomic_DNA"/>
</dbReference>
<evidence type="ECO:0000256" key="1">
    <source>
        <dbReference type="ARBA" id="ARBA00022603"/>
    </source>
</evidence>
<dbReference type="Gene3D" id="1.10.10.10">
    <property type="entry name" value="Winged helix-like DNA-binding domain superfamily/Winged helix DNA-binding domain"/>
    <property type="match status" value="1"/>
</dbReference>
<evidence type="ECO:0000259" key="4">
    <source>
        <dbReference type="Pfam" id="PF00891"/>
    </source>
</evidence>
<evidence type="ECO:0000313" key="5">
    <source>
        <dbReference type="EMBL" id="OAA66677.1"/>
    </source>
</evidence>
<comment type="caution">
    <text evidence="5">The sequence shown here is derived from an EMBL/GenBank/DDBJ whole genome shotgun (WGS) entry which is preliminary data.</text>
</comment>
<accession>A0A167YTV7</accession>
<reference evidence="5 6" key="1">
    <citation type="journal article" date="2016" name="Genome Biol. Evol.">
        <title>Divergent and convergent evolution of fungal pathogenicity.</title>
        <authorList>
            <person name="Shang Y."/>
            <person name="Xiao G."/>
            <person name="Zheng P."/>
            <person name="Cen K."/>
            <person name="Zhan S."/>
            <person name="Wang C."/>
        </authorList>
    </citation>
    <scope>NUCLEOTIDE SEQUENCE [LARGE SCALE GENOMIC DNA]</scope>
    <source>
        <strain evidence="5 6">RCEF 264</strain>
    </source>
</reference>
<dbReference type="GO" id="GO:0032259">
    <property type="term" value="P:methylation"/>
    <property type="evidence" value="ECO:0007669"/>
    <property type="project" value="UniProtKB-KW"/>
</dbReference>
<dbReference type="PANTHER" id="PTHR43712:SF16">
    <property type="entry name" value="O-METHYLTRANSFERASE ELCB"/>
    <property type="match status" value="1"/>
</dbReference>
<dbReference type="GO" id="GO:0008171">
    <property type="term" value="F:O-methyltransferase activity"/>
    <property type="evidence" value="ECO:0007669"/>
    <property type="project" value="InterPro"/>
</dbReference>
<dbReference type="PROSITE" id="PS51683">
    <property type="entry name" value="SAM_OMT_II"/>
    <property type="match status" value="1"/>
</dbReference>
<dbReference type="InterPro" id="IPR036388">
    <property type="entry name" value="WH-like_DNA-bd_sf"/>
</dbReference>
<dbReference type="InterPro" id="IPR016461">
    <property type="entry name" value="COMT-like"/>
</dbReference>
<dbReference type="STRING" id="1081102.A0A167YTV7"/>
<dbReference type="InterPro" id="IPR001077">
    <property type="entry name" value="COMT_C"/>
</dbReference>
<keyword evidence="2 5" id="KW-0808">Transferase</keyword>
<dbReference type="OrthoDB" id="1535081at2759"/>
<evidence type="ECO:0000313" key="6">
    <source>
        <dbReference type="Proteomes" id="UP000076874"/>
    </source>
</evidence>
<keyword evidence="6" id="KW-1185">Reference proteome</keyword>
<evidence type="ECO:0000256" key="3">
    <source>
        <dbReference type="ARBA" id="ARBA00022691"/>
    </source>
</evidence>
<dbReference type="InterPro" id="IPR036390">
    <property type="entry name" value="WH_DNA-bd_sf"/>
</dbReference>
<sequence length="370" mass="41255">MAQRAPDARARLGEAYHRVGEHCVPVIEFTLAKVFIDYKAWDAIPDQGDVAVSELAEKTGGTQEVLDRITTFFVSTGLLTSPSPGRVAHTERSRSFRAGEPVAGVYTHMFNTLLRPMAQLPDFFAKEGFASPRDNKVTPFGWAFGVYDKPAHEILLANATVRDGFTQAMREIGPMYTLRGIYDMSWAKEGIQPQRPVFVDVGGSHGLALKDILALNPFVSPEQVVLFDLAGVIENTKKNILPRDATLQKVQIRTGNMFDPYPAEVHGAQVYHIRRVLNAYPDDEVVRALQNVCKVAAPDTRLLIVEELLSPQRYVLNVLVDIYFMCAAGKRRSAEQFTELAERAGFRLSGQYDNINSSWDDFSVLEYVVA</sequence>
<proteinExistence type="predicted"/>
<dbReference type="AlphaFoldDB" id="A0A167YTV7"/>
<dbReference type="PANTHER" id="PTHR43712">
    <property type="entry name" value="PUTATIVE (AFU_ORTHOLOGUE AFUA_4G14580)-RELATED"/>
    <property type="match status" value="1"/>
</dbReference>
<evidence type="ECO:0000256" key="2">
    <source>
        <dbReference type="ARBA" id="ARBA00022679"/>
    </source>
</evidence>
<dbReference type="SUPFAM" id="SSF53335">
    <property type="entry name" value="S-adenosyl-L-methionine-dependent methyltransferases"/>
    <property type="match status" value="1"/>
</dbReference>
<dbReference type="SUPFAM" id="SSF46785">
    <property type="entry name" value="Winged helix' DNA-binding domain"/>
    <property type="match status" value="1"/>
</dbReference>
<dbReference type="Proteomes" id="UP000076874">
    <property type="component" value="Unassembled WGS sequence"/>
</dbReference>
<feature type="domain" description="O-methyltransferase C-terminal" evidence="4">
    <location>
        <begin position="138"/>
        <end position="347"/>
    </location>
</feature>
<organism evidence="5 6">
    <name type="scientific">Niveomyces insectorum RCEF 264</name>
    <dbReference type="NCBI Taxonomy" id="1081102"/>
    <lineage>
        <taxon>Eukaryota</taxon>
        <taxon>Fungi</taxon>
        <taxon>Dikarya</taxon>
        <taxon>Ascomycota</taxon>
        <taxon>Pezizomycotina</taxon>
        <taxon>Sordariomycetes</taxon>
        <taxon>Hypocreomycetidae</taxon>
        <taxon>Hypocreales</taxon>
        <taxon>Cordycipitaceae</taxon>
        <taxon>Niveomyces</taxon>
    </lineage>
</organism>
<dbReference type="Gene3D" id="3.40.50.150">
    <property type="entry name" value="Vaccinia Virus protein VP39"/>
    <property type="match status" value="1"/>
</dbReference>
<name>A0A167YTV7_9HYPO</name>
<dbReference type="InterPro" id="IPR029063">
    <property type="entry name" value="SAM-dependent_MTases_sf"/>
</dbReference>
<protein>
    <submittedName>
        <fullName evidence="5">O-methyltransferase, family 2</fullName>
    </submittedName>
</protein>
<keyword evidence="1 5" id="KW-0489">Methyltransferase</keyword>